<accession>A0ABQ8JWU2</accession>
<reference evidence="2 3" key="2">
    <citation type="journal article" date="2022" name="Mol. Biol. Evol.">
        <title>Comparative Genomics Reveals Insights into the Divergent Evolution of Astigmatic Mites and Household Pest Adaptations.</title>
        <authorList>
            <person name="Xiong Q."/>
            <person name="Wan A.T."/>
            <person name="Liu X."/>
            <person name="Fung C.S."/>
            <person name="Xiao X."/>
            <person name="Malainual N."/>
            <person name="Hou J."/>
            <person name="Wang L."/>
            <person name="Wang M."/>
            <person name="Yang K.Y."/>
            <person name="Cui Y."/>
            <person name="Leung E.L."/>
            <person name="Nong W."/>
            <person name="Shin S.K."/>
            <person name="Au S.W."/>
            <person name="Jeong K.Y."/>
            <person name="Chew F.T."/>
            <person name="Hui J.H."/>
            <person name="Leung T.F."/>
            <person name="Tungtrongchitr A."/>
            <person name="Zhong N."/>
            <person name="Liu Z."/>
            <person name="Tsui S.K."/>
        </authorList>
    </citation>
    <scope>NUCLEOTIDE SEQUENCE [LARGE SCALE GENOMIC DNA]</scope>
    <source>
        <strain evidence="2">Derp</strain>
    </source>
</reference>
<dbReference type="EMBL" id="NJHN03000002">
    <property type="protein sequence ID" value="KAH9427037.1"/>
    <property type="molecule type" value="Genomic_DNA"/>
</dbReference>
<reference evidence="2 3" key="1">
    <citation type="journal article" date="2018" name="J. Allergy Clin. Immunol.">
        <title>High-quality assembly of Dermatophagoides pteronyssinus genome and transcriptome reveals a wide range of novel allergens.</title>
        <authorList>
            <person name="Liu X.Y."/>
            <person name="Yang K.Y."/>
            <person name="Wang M.Q."/>
            <person name="Kwok J.S."/>
            <person name="Zeng X."/>
            <person name="Yang Z."/>
            <person name="Xiao X.J."/>
            <person name="Lau C.P."/>
            <person name="Li Y."/>
            <person name="Huang Z.M."/>
            <person name="Ba J.G."/>
            <person name="Yim A.K."/>
            <person name="Ouyang C.Y."/>
            <person name="Ngai S.M."/>
            <person name="Chan T.F."/>
            <person name="Leung E.L."/>
            <person name="Liu L."/>
            <person name="Liu Z.G."/>
            <person name="Tsui S.K."/>
        </authorList>
    </citation>
    <scope>NUCLEOTIDE SEQUENCE [LARGE SCALE GENOMIC DNA]</scope>
    <source>
        <strain evidence="2">Derp</strain>
    </source>
</reference>
<comment type="caution">
    <text evidence="2">The sequence shown here is derived from an EMBL/GenBank/DDBJ whole genome shotgun (WGS) entry which is preliminary data.</text>
</comment>
<keyword evidence="1" id="KW-0732">Signal</keyword>
<proteinExistence type="predicted"/>
<gene>
    <name evidence="2" type="ORF">DERP_014938</name>
</gene>
<feature type="signal peptide" evidence="1">
    <location>
        <begin position="1"/>
        <end position="26"/>
    </location>
</feature>
<name>A0ABQ8JWU2_DERPT</name>
<organism evidence="2 3">
    <name type="scientific">Dermatophagoides pteronyssinus</name>
    <name type="common">European house dust mite</name>
    <dbReference type="NCBI Taxonomy" id="6956"/>
    <lineage>
        <taxon>Eukaryota</taxon>
        <taxon>Metazoa</taxon>
        <taxon>Ecdysozoa</taxon>
        <taxon>Arthropoda</taxon>
        <taxon>Chelicerata</taxon>
        <taxon>Arachnida</taxon>
        <taxon>Acari</taxon>
        <taxon>Acariformes</taxon>
        <taxon>Sarcoptiformes</taxon>
        <taxon>Astigmata</taxon>
        <taxon>Psoroptidia</taxon>
        <taxon>Analgoidea</taxon>
        <taxon>Pyroglyphidae</taxon>
        <taxon>Dermatophagoidinae</taxon>
        <taxon>Dermatophagoides</taxon>
    </lineage>
</organism>
<evidence type="ECO:0000313" key="2">
    <source>
        <dbReference type="EMBL" id="KAH9427037.1"/>
    </source>
</evidence>
<evidence type="ECO:0000313" key="3">
    <source>
        <dbReference type="Proteomes" id="UP000887458"/>
    </source>
</evidence>
<protein>
    <submittedName>
        <fullName evidence="2">Uncharacterized protein</fullName>
    </submittedName>
</protein>
<dbReference type="Proteomes" id="UP000887458">
    <property type="component" value="Unassembled WGS sequence"/>
</dbReference>
<sequence>MFSNQIKFLNLFILLSSLIIIDQSWCQQYSVPPGMTRIRNKHAYMADKGLMVQFAQDCIQKRYSNLPNSRPSSHSMETLIDYIERLEDWLSNTTDPILSKFKNPDDIARLILHRFHLDDIDFGEFEYSPNVQKRSEIDTKILGTSNLVEMDYYFPDSIYNQEELCTMLYMFSHIFLNTTNNGQMNNRYRRGVYVFNQQNDNSVMTGNNFAQNNQYPIQEKGVVTFRQNINEAIAPAKVLIGILSGLTKNPVTNGKDIAPSLTVDVSFVDPFLATTLANMPGTAVFYQSQTNQKFDEKLIFGVNGEWIDGTCCKHYAIKDSIASLEKLRFSNRGSLAQVRGALDGYVIGKHLRKFDSTRMRLSNILRSYYSVPHSRSGKNQDLGISYCDRGNEKPQQNDLNNEINTYSIIYSALQDLQGMNVQANSFASVLDKASQTQTDICRTRPTTLDQNAPCETPSDLIFVIDPKQENFNKTALIVDDIVTKINKIGRYAGTVSVFVNSNSNKNLVQLPSGPGGWPLSALIFNSTNIGLVSCSFRQDNLMFSAQNSFGKFFKELNQTISNYRYWNGKRKSLNDQASINVIIIDYDTLKLPTDSKELDDYNWYKDSLKYDNRDVRYLVISNDQKNFIDILNDKTKDLVGPTQTQIGMNFDKSICENPAQIIYDKCYEKPSQNSIMEKYISPGYKQQWAMYPEYFLKSYDIEFKVRAVDGAIRYCFDREFPPRERNEYCKDLAAGSEETIRWSNPCKDRNVRSCDPFYFTLWGKERSSSLPCKEIACQSMDQIKFQIIHTGISCSSSMKLVSMFLLQIVCLLFVYQRFNNFA</sequence>
<feature type="chain" id="PRO_5047205748" evidence="1">
    <location>
        <begin position="27"/>
        <end position="822"/>
    </location>
</feature>
<evidence type="ECO:0000256" key="1">
    <source>
        <dbReference type="SAM" id="SignalP"/>
    </source>
</evidence>
<keyword evidence="3" id="KW-1185">Reference proteome</keyword>